<evidence type="ECO:0000256" key="1">
    <source>
        <dbReference type="SAM" id="MobiDB-lite"/>
    </source>
</evidence>
<gene>
    <name evidence="2" type="ORF">ARMGADRAFT_1091730</name>
</gene>
<dbReference type="EMBL" id="KZ293737">
    <property type="protein sequence ID" value="PBK80978.1"/>
    <property type="molecule type" value="Genomic_DNA"/>
</dbReference>
<proteinExistence type="predicted"/>
<organism evidence="2 3">
    <name type="scientific">Armillaria gallica</name>
    <name type="common">Bulbous honey fungus</name>
    <name type="synonym">Armillaria bulbosa</name>
    <dbReference type="NCBI Taxonomy" id="47427"/>
    <lineage>
        <taxon>Eukaryota</taxon>
        <taxon>Fungi</taxon>
        <taxon>Dikarya</taxon>
        <taxon>Basidiomycota</taxon>
        <taxon>Agaricomycotina</taxon>
        <taxon>Agaricomycetes</taxon>
        <taxon>Agaricomycetidae</taxon>
        <taxon>Agaricales</taxon>
        <taxon>Marasmiineae</taxon>
        <taxon>Physalacriaceae</taxon>
        <taxon>Armillaria</taxon>
    </lineage>
</organism>
<dbReference type="Proteomes" id="UP000217790">
    <property type="component" value="Unassembled WGS sequence"/>
</dbReference>
<evidence type="ECO:0000313" key="3">
    <source>
        <dbReference type="Proteomes" id="UP000217790"/>
    </source>
</evidence>
<reference evidence="3" key="1">
    <citation type="journal article" date="2017" name="Nat. Ecol. Evol.">
        <title>Genome expansion and lineage-specific genetic innovations in the forest pathogenic fungi Armillaria.</title>
        <authorList>
            <person name="Sipos G."/>
            <person name="Prasanna A.N."/>
            <person name="Walter M.C."/>
            <person name="O'Connor E."/>
            <person name="Balint B."/>
            <person name="Krizsan K."/>
            <person name="Kiss B."/>
            <person name="Hess J."/>
            <person name="Varga T."/>
            <person name="Slot J."/>
            <person name="Riley R."/>
            <person name="Boka B."/>
            <person name="Rigling D."/>
            <person name="Barry K."/>
            <person name="Lee J."/>
            <person name="Mihaltcheva S."/>
            <person name="LaButti K."/>
            <person name="Lipzen A."/>
            <person name="Waldron R."/>
            <person name="Moloney N.M."/>
            <person name="Sperisen C."/>
            <person name="Kredics L."/>
            <person name="Vagvoelgyi C."/>
            <person name="Patrignani A."/>
            <person name="Fitzpatrick D."/>
            <person name="Nagy I."/>
            <person name="Doyle S."/>
            <person name="Anderson J.B."/>
            <person name="Grigoriev I.V."/>
            <person name="Gueldener U."/>
            <person name="Muensterkoetter M."/>
            <person name="Nagy L.G."/>
        </authorList>
    </citation>
    <scope>NUCLEOTIDE SEQUENCE [LARGE SCALE GENOMIC DNA]</scope>
    <source>
        <strain evidence="3">Ar21-2</strain>
    </source>
</reference>
<dbReference type="InParanoid" id="A0A2H3CRD4"/>
<dbReference type="AlphaFoldDB" id="A0A2H3CRD4"/>
<feature type="compositionally biased region" description="Acidic residues" evidence="1">
    <location>
        <begin position="115"/>
        <end position="124"/>
    </location>
</feature>
<protein>
    <submittedName>
        <fullName evidence="2">Uncharacterized protein</fullName>
    </submittedName>
</protein>
<keyword evidence="3" id="KW-1185">Reference proteome</keyword>
<feature type="compositionally biased region" description="Polar residues" evidence="1">
    <location>
        <begin position="212"/>
        <end position="244"/>
    </location>
</feature>
<sequence length="413" mass="45928">MVHVQEGGDGRDANHEGRGIRLYAFSRDSKNSHGIKARRLFASSSTHFHPLPPSWTRLLPFPLSRSERRMKERKKSSPLDSEYLLARRPILDEATPEDDERDSAISGGLPSVMEREEEEEEEVDLDAKDTAGLEGPRCRLSLHSAYSLPWDSTPFSGFWRLDHRSLEATTCGGRKEWLAEPSPSPRRYHARAQAGTSCCRISPPFLSSSASTLCRSRTQRDNMSNKPAISQHNNSEADNPTLPGSRNEGLSKAPAPPTTLDDASPPYAWVPKQASSLRGIELDDQNLQVIARSLHAPASVHSPVHVIPVHVTTSKFHLISKAASTSLDLGQCHPRHRKAHPPHSLVFVSRVSPPFLSALRSRHERVCHLPAHRRSLRVYLHPADPSIIVHPPTPALTTQTLRQWRVTISPTIA</sequence>
<name>A0A2H3CRD4_ARMGA</name>
<accession>A0A2H3CRD4</accession>
<evidence type="ECO:0000313" key="2">
    <source>
        <dbReference type="EMBL" id="PBK80978.1"/>
    </source>
</evidence>
<feature type="region of interest" description="Disordered" evidence="1">
    <location>
        <begin position="212"/>
        <end position="267"/>
    </location>
</feature>
<feature type="region of interest" description="Disordered" evidence="1">
    <location>
        <begin position="87"/>
        <end position="130"/>
    </location>
</feature>